<keyword evidence="5" id="KW-1185">Reference proteome</keyword>
<evidence type="ECO:0000313" key="5">
    <source>
        <dbReference type="Proteomes" id="UP000290365"/>
    </source>
</evidence>
<dbReference type="InterPro" id="IPR050109">
    <property type="entry name" value="HTH-type_TetR-like_transc_reg"/>
</dbReference>
<organism evidence="4 5">
    <name type="scientific">Ktedonosporobacter rubrisoli</name>
    <dbReference type="NCBI Taxonomy" id="2509675"/>
    <lineage>
        <taxon>Bacteria</taxon>
        <taxon>Bacillati</taxon>
        <taxon>Chloroflexota</taxon>
        <taxon>Ktedonobacteria</taxon>
        <taxon>Ktedonobacterales</taxon>
        <taxon>Ktedonosporobacteraceae</taxon>
        <taxon>Ktedonosporobacter</taxon>
    </lineage>
</organism>
<proteinExistence type="predicted"/>
<dbReference type="EMBL" id="CP035758">
    <property type="protein sequence ID" value="QBD77462.1"/>
    <property type="molecule type" value="Genomic_DNA"/>
</dbReference>
<evidence type="ECO:0000256" key="2">
    <source>
        <dbReference type="PROSITE-ProRule" id="PRU00335"/>
    </source>
</evidence>
<dbReference type="Gene3D" id="1.10.357.10">
    <property type="entry name" value="Tetracycline Repressor, domain 2"/>
    <property type="match status" value="1"/>
</dbReference>
<name>A0A4P6JQN5_KTERU</name>
<gene>
    <name evidence="4" type="ORF">EPA93_16270</name>
</gene>
<evidence type="ECO:0000259" key="3">
    <source>
        <dbReference type="PROSITE" id="PS50977"/>
    </source>
</evidence>
<dbReference type="AlphaFoldDB" id="A0A4P6JQN5"/>
<dbReference type="PRINTS" id="PR00455">
    <property type="entry name" value="HTHTETR"/>
</dbReference>
<dbReference type="Pfam" id="PF00440">
    <property type="entry name" value="TetR_N"/>
    <property type="match status" value="1"/>
</dbReference>
<dbReference type="SUPFAM" id="SSF46689">
    <property type="entry name" value="Homeodomain-like"/>
    <property type="match status" value="1"/>
</dbReference>
<dbReference type="PANTHER" id="PTHR30055:SF207">
    <property type="entry name" value="HTH-TYPE TRANSCRIPTIONAL REPRESSOR FATR"/>
    <property type="match status" value="1"/>
</dbReference>
<dbReference type="Proteomes" id="UP000290365">
    <property type="component" value="Chromosome"/>
</dbReference>
<dbReference type="Pfam" id="PF22604">
    <property type="entry name" value="TetR_HI_0893_C"/>
    <property type="match status" value="1"/>
</dbReference>
<dbReference type="PROSITE" id="PS50977">
    <property type="entry name" value="HTH_TETR_2"/>
    <property type="match status" value="1"/>
</dbReference>
<dbReference type="KEGG" id="kbs:EPA93_16270"/>
<dbReference type="GO" id="GO:0003700">
    <property type="term" value="F:DNA-binding transcription factor activity"/>
    <property type="evidence" value="ECO:0007669"/>
    <property type="project" value="TreeGrafter"/>
</dbReference>
<sequence length="205" mass="23293">MCHIVGMRVHSKRKADCMMSRKRDQIILATRDLVFEQGLQDVAMSQIAQRAQVGMGTIYNYFPSKEDLVFCLFSEIKATMSLHVLEGYDATQPVVDRVLYLLGSLVRYSIEHPREFFLTNQLAQIPFIQKRAKSEKVPALVVAFNQVMIDAQQQHLLKAMPLDVMSVLLLGATNALVEAHMRQQIHLDQTTTEQATSACWDAIKR</sequence>
<reference evidence="4 5" key="1">
    <citation type="submission" date="2019-01" db="EMBL/GenBank/DDBJ databases">
        <title>Ktedonosporobacter rubrisoli SCAWS-G2.</title>
        <authorList>
            <person name="Huang Y."/>
            <person name="Yan B."/>
        </authorList>
    </citation>
    <scope>NUCLEOTIDE SEQUENCE [LARGE SCALE GENOMIC DNA]</scope>
    <source>
        <strain evidence="4 5">SCAWS-G2</strain>
    </source>
</reference>
<dbReference type="InterPro" id="IPR054422">
    <property type="entry name" value="TetR-like_HI_0893_C"/>
</dbReference>
<keyword evidence="1 2" id="KW-0238">DNA-binding</keyword>
<dbReference type="OrthoDB" id="9812484at2"/>
<protein>
    <submittedName>
        <fullName evidence="4">TetR/AcrR family transcriptional regulator</fullName>
    </submittedName>
</protein>
<evidence type="ECO:0000256" key="1">
    <source>
        <dbReference type="ARBA" id="ARBA00023125"/>
    </source>
</evidence>
<dbReference type="InterPro" id="IPR001647">
    <property type="entry name" value="HTH_TetR"/>
</dbReference>
<dbReference type="InterPro" id="IPR009057">
    <property type="entry name" value="Homeodomain-like_sf"/>
</dbReference>
<accession>A0A4P6JQN5</accession>
<dbReference type="GO" id="GO:0000976">
    <property type="term" value="F:transcription cis-regulatory region binding"/>
    <property type="evidence" value="ECO:0007669"/>
    <property type="project" value="TreeGrafter"/>
</dbReference>
<feature type="domain" description="HTH tetR-type" evidence="3">
    <location>
        <begin position="20"/>
        <end position="80"/>
    </location>
</feature>
<feature type="DNA-binding region" description="H-T-H motif" evidence="2">
    <location>
        <begin position="43"/>
        <end position="62"/>
    </location>
</feature>
<dbReference type="PANTHER" id="PTHR30055">
    <property type="entry name" value="HTH-TYPE TRANSCRIPTIONAL REGULATOR RUTR"/>
    <property type="match status" value="1"/>
</dbReference>
<evidence type="ECO:0000313" key="4">
    <source>
        <dbReference type="EMBL" id="QBD77462.1"/>
    </source>
</evidence>